<dbReference type="Proteomes" id="UP000487757">
    <property type="component" value="Unassembled WGS sequence"/>
</dbReference>
<organism evidence="1 2">
    <name type="scientific">Pedobacter petrophilus</name>
    <dbReference type="NCBI Taxonomy" id="1908241"/>
    <lineage>
        <taxon>Bacteria</taxon>
        <taxon>Pseudomonadati</taxon>
        <taxon>Bacteroidota</taxon>
        <taxon>Sphingobacteriia</taxon>
        <taxon>Sphingobacteriales</taxon>
        <taxon>Sphingobacteriaceae</taxon>
        <taxon>Pedobacter</taxon>
    </lineage>
</organism>
<dbReference type="AlphaFoldDB" id="A0A7K0G5N2"/>
<sequence>MEQVTLKASTSPACPKCKNPETYRVPRSFLFKKILTMVPVKRYKCYRCFNQFNLMS</sequence>
<accession>A0A7K0G5N2</accession>
<keyword evidence="2" id="KW-1185">Reference proteome</keyword>
<dbReference type="EMBL" id="WKKH01000057">
    <property type="protein sequence ID" value="MRX78529.1"/>
    <property type="molecule type" value="Genomic_DNA"/>
</dbReference>
<gene>
    <name evidence="1" type="ORF">GJU39_20840</name>
</gene>
<evidence type="ECO:0000313" key="2">
    <source>
        <dbReference type="Proteomes" id="UP000487757"/>
    </source>
</evidence>
<reference evidence="1 2" key="1">
    <citation type="submission" date="2019-11" db="EMBL/GenBank/DDBJ databases">
        <title>Pedobacter petrophilus genome.</title>
        <authorList>
            <person name="Feldbauer M.J."/>
            <person name="Newman J.D."/>
        </authorList>
    </citation>
    <scope>NUCLEOTIDE SEQUENCE [LARGE SCALE GENOMIC DNA]</scope>
    <source>
        <strain evidence="1 2">LMG 29686</strain>
    </source>
</reference>
<protein>
    <submittedName>
        <fullName evidence="1">Uncharacterized protein</fullName>
    </submittedName>
</protein>
<evidence type="ECO:0000313" key="1">
    <source>
        <dbReference type="EMBL" id="MRX78529.1"/>
    </source>
</evidence>
<dbReference type="OrthoDB" id="772776at2"/>
<proteinExistence type="predicted"/>
<name>A0A7K0G5N2_9SPHI</name>
<comment type="caution">
    <text evidence="1">The sequence shown here is derived from an EMBL/GenBank/DDBJ whole genome shotgun (WGS) entry which is preliminary data.</text>
</comment>